<dbReference type="EMBL" id="JAEVFJ010000009">
    <property type="protein sequence ID" value="KAH8102594.1"/>
    <property type="molecule type" value="Genomic_DNA"/>
</dbReference>
<gene>
    <name evidence="1" type="ORF">BXZ70DRAFT_793877</name>
</gene>
<protein>
    <recommendedName>
        <fullName evidence="3">BTB domain-containing protein</fullName>
    </recommendedName>
</protein>
<organism evidence="1 2">
    <name type="scientific">Cristinia sonorae</name>
    <dbReference type="NCBI Taxonomy" id="1940300"/>
    <lineage>
        <taxon>Eukaryota</taxon>
        <taxon>Fungi</taxon>
        <taxon>Dikarya</taxon>
        <taxon>Basidiomycota</taxon>
        <taxon>Agaricomycotina</taxon>
        <taxon>Agaricomycetes</taxon>
        <taxon>Agaricomycetidae</taxon>
        <taxon>Agaricales</taxon>
        <taxon>Pleurotineae</taxon>
        <taxon>Stephanosporaceae</taxon>
        <taxon>Cristinia</taxon>
    </lineage>
</organism>
<evidence type="ECO:0008006" key="3">
    <source>
        <dbReference type="Google" id="ProtNLM"/>
    </source>
</evidence>
<dbReference type="InterPro" id="IPR011333">
    <property type="entry name" value="SKP1/BTB/POZ_sf"/>
</dbReference>
<sequence>MAQRDIEQPKLLQSLDPDVVQVDNQDLYHPLFAHDGDSVLCSRDRTMFRIHSIVLRATSGWFRTLFTLPQPTSESDCDPRVKKSHGPLHVSEDAATLAALLQIVCGLGPPNIPDIDAAEDILVAAEKYDMAGAVSTIRHVVMHPPIISSSPLRVYSLACCRGWEDEIRMASSHTLSLDLCSDTSMAQLQRCGMSCYDLAKLMALHRQRRDDIRTKLSNPSLFSANNDSPCSKCSFKLRHARWAEFKATLIETLETHPLGAAWTLDDLWERPRLFEMLDDACPECGTPMYSVEFTLKHLKSLVQDLPQVVST</sequence>
<name>A0A8K0URC6_9AGAR</name>
<evidence type="ECO:0000313" key="1">
    <source>
        <dbReference type="EMBL" id="KAH8102594.1"/>
    </source>
</evidence>
<evidence type="ECO:0000313" key="2">
    <source>
        <dbReference type="Proteomes" id="UP000813824"/>
    </source>
</evidence>
<comment type="caution">
    <text evidence="1">The sequence shown here is derived from an EMBL/GenBank/DDBJ whole genome shotgun (WGS) entry which is preliminary data.</text>
</comment>
<dbReference type="AlphaFoldDB" id="A0A8K0URC6"/>
<dbReference type="Gene3D" id="3.30.710.10">
    <property type="entry name" value="Potassium Channel Kv1.1, Chain A"/>
    <property type="match status" value="1"/>
</dbReference>
<dbReference type="CDD" id="cd18186">
    <property type="entry name" value="BTB_POZ_ZBTB_KLHL-like"/>
    <property type="match status" value="1"/>
</dbReference>
<keyword evidence="2" id="KW-1185">Reference proteome</keyword>
<dbReference type="SUPFAM" id="SSF54695">
    <property type="entry name" value="POZ domain"/>
    <property type="match status" value="1"/>
</dbReference>
<dbReference type="Proteomes" id="UP000813824">
    <property type="component" value="Unassembled WGS sequence"/>
</dbReference>
<dbReference type="OrthoDB" id="3266199at2759"/>
<proteinExistence type="predicted"/>
<accession>A0A8K0URC6</accession>
<reference evidence="1" key="1">
    <citation type="journal article" date="2021" name="New Phytol.">
        <title>Evolutionary innovations through gain and loss of genes in the ectomycorrhizal Boletales.</title>
        <authorList>
            <person name="Wu G."/>
            <person name="Miyauchi S."/>
            <person name="Morin E."/>
            <person name="Kuo A."/>
            <person name="Drula E."/>
            <person name="Varga T."/>
            <person name="Kohler A."/>
            <person name="Feng B."/>
            <person name="Cao Y."/>
            <person name="Lipzen A."/>
            <person name="Daum C."/>
            <person name="Hundley H."/>
            <person name="Pangilinan J."/>
            <person name="Johnson J."/>
            <person name="Barry K."/>
            <person name="LaButti K."/>
            <person name="Ng V."/>
            <person name="Ahrendt S."/>
            <person name="Min B."/>
            <person name="Choi I.G."/>
            <person name="Park H."/>
            <person name="Plett J.M."/>
            <person name="Magnuson J."/>
            <person name="Spatafora J.W."/>
            <person name="Nagy L.G."/>
            <person name="Henrissat B."/>
            <person name="Grigoriev I.V."/>
            <person name="Yang Z.L."/>
            <person name="Xu J."/>
            <person name="Martin F.M."/>
        </authorList>
    </citation>
    <scope>NUCLEOTIDE SEQUENCE</scope>
    <source>
        <strain evidence="1">KKN 215</strain>
    </source>
</reference>